<feature type="transmembrane region" description="Helical" evidence="1">
    <location>
        <begin position="152"/>
        <end position="177"/>
    </location>
</feature>
<protein>
    <submittedName>
        <fullName evidence="3">DUF4126 domain-containing protein</fullName>
    </submittedName>
</protein>
<evidence type="ECO:0000313" key="4">
    <source>
        <dbReference type="Proteomes" id="UP000249046"/>
    </source>
</evidence>
<dbReference type="AlphaFoldDB" id="A0A2W5KBC3"/>
<dbReference type="EMBL" id="QFPO01000013">
    <property type="protein sequence ID" value="PZQ12275.1"/>
    <property type="molecule type" value="Genomic_DNA"/>
</dbReference>
<organism evidence="3 4">
    <name type="scientific">Rhodanobacter denitrificans</name>
    <dbReference type="NCBI Taxonomy" id="666685"/>
    <lineage>
        <taxon>Bacteria</taxon>
        <taxon>Pseudomonadati</taxon>
        <taxon>Pseudomonadota</taxon>
        <taxon>Gammaproteobacteria</taxon>
        <taxon>Lysobacterales</taxon>
        <taxon>Rhodanobacteraceae</taxon>
        <taxon>Rhodanobacter</taxon>
    </lineage>
</organism>
<keyword evidence="1" id="KW-1133">Transmembrane helix</keyword>
<comment type="caution">
    <text evidence="3">The sequence shown here is derived from an EMBL/GenBank/DDBJ whole genome shotgun (WGS) entry which is preliminary data.</text>
</comment>
<reference evidence="3 4" key="1">
    <citation type="submission" date="2017-08" db="EMBL/GenBank/DDBJ databases">
        <title>Infants hospitalized years apart are colonized by the same room-sourced microbial strains.</title>
        <authorList>
            <person name="Brooks B."/>
            <person name="Olm M.R."/>
            <person name="Firek B.A."/>
            <person name="Baker R."/>
            <person name="Thomas B.C."/>
            <person name="Morowitz M.J."/>
            <person name="Banfield J.F."/>
        </authorList>
    </citation>
    <scope>NUCLEOTIDE SEQUENCE [LARGE SCALE GENOMIC DNA]</scope>
    <source>
        <strain evidence="3">S2_005_003_R2_42</strain>
    </source>
</reference>
<sequence length="209" mass="22053">MESISHVALAAGLAWASGFRLYAAVFVIGLLGRFDYLALPASLQVLEHDWVLGASGLMLVGEFLADKVPAFDSLWDALHTFVRIPAGAFLAWGAMGDAGPAAQVAAALLGGVITSGTHLFKSGGRAAINTSPEPFSNWGASLGEDGLVLGGLYLAIAHPVVFLVLLAVFLALVAWLVPKLWRFVGRVLRRLRGQPVNARNDPIRSSPDA</sequence>
<gene>
    <name evidence="3" type="ORF">DI564_13385</name>
</gene>
<dbReference type="Pfam" id="PF13548">
    <property type="entry name" value="DUF4126"/>
    <property type="match status" value="1"/>
</dbReference>
<proteinExistence type="predicted"/>
<feature type="domain" description="DUF4126" evidence="2">
    <location>
        <begin position="8"/>
        <end position="178"/>
    </location>
</feature>
<evidence type="ECO:0000256" key="1">
    <source>
        <dbReference type="SAM" id="Phobius"/>
    </source>
</evidence>
<dbReference type="InterPro" id="IPR025196">
    <property type="entry name" value="DUF4126"/>
</dbReference>
<name>A0A2W5KBC3_9GAMM</name>
<feature type="transmembrane region" description="Helical" evidence="1">
    <location>
        <begin position="7"/>
        <end position="31"/>
    </location>
</feature>
<dbReference type="Proteomes" id="UP000249046">
    <property type="component" value="Unassembled WGS sequence"/>
</dbReference>
<accession>A0A2W5KBC3</accession>
<keyword evidence="1" id="KW-0472">Membrane</keyword>
<evidence type="ECO:0000259" key="2">
    <source>
        <dbReference type="Pfam" id="PF13548"/>
    </source>
</evidence>
<evidence type="ECO:0000313" key="3">
    <source>
        <dbReference type="EMBL" id="PZQ12275.1"/>
    </source>
</evidence>
<keyword evidence="1" id="KW-0812">Transmembrane</keyword>